<dbReference type="InterPro" id="IPR000182">
    <property type="entry name" value="GNAT_dom"/>
</dbReference>
<keyword evidence="3" id="KW-1185">Reference proteome</keyword>
<evidence type="ECO:0000313" key="2">
    <source>
        <dbReference type="EMBL" id="MEL1264306.1"/>
    </source>
</evidence>
<name>A0ABU9J074_9GAMM</name>
<dbReference type="SUPFAM" id="SSF55729">
    <property type="entry name" value="Acyl-CoA N-acyltransferases (Nat)"/>
    <property type="match status" value="1"/>
</dbReference>
<reference evidence="2 3" key="1">
    <citation type="submission" date="2024-04" db="EMBL/GenBank/DDBJ databases">
        <title>Draft genome sequence of Pseudoxanthomonas putridarboris WD12.</title>
        <authorList>
            <person name="Oh J."/>
        </authorList>
    </citation>
    <scope>NUCLEOTIDE SEQUENCE [LARGE SCALE GENOMIC DNA]</scope>
    <source>
        <strain evidence="2 3">WD12</strain>
    </source>
</reference>
<dbReference type="PROSITE" id="PS51186">
    <property type="entry name" value="GNAT"/>
    <property type="match status" value="1"/>
</dbReference>
<comment type="caution">
    <text evidence="2">The sequence shown here is derived from an EMBL/GenBank/DDBJ whole genome shotgun (WGS) entry which is preliminary data.</text>
</comment>
<protein>
    <submittedName>
        <fullName evidence="2">GNAT family N-acetyltransferase</fullName>
    </submittedName>
</protein>
<dbReference type="InterPro" id="IPR016181">
    <property type="entry name" value="Acyl_CoA_acyltransferase"/>
</dbReference>
<dbReference type="Gene3D" id="3.40.630.30">
    <property type="match status" value="1"/>
</dbReference>
<gene>
    <name evidence="2" type="ORF">AAD027_07980</name>
</gene>
<organism evidence="2 3">
    <name type="scientific">Pseudoxanthomonas putridarboris</name>
    <dbReference type="NCBI Taxonomy" id="752605"/>
    <lineage>
        <taxon>Bacteria</taxon>
        <taxon>Pseudomonadati</taxon>
        <taxon>Pseudomonadota</taxon>
        <taxon>Gammaproteobacteria</taxon>
        <taxon>Lysobacterales</taxon>
        <taxon>Lysobacteraceae</taxon>
        <taxon>Pseudoxanthomonas</taxon>
    </lineage>
</organism>
<accession>A0ABU9J074</accession>
<feature type="domain" description="N-acetyltransferase" evidence="1">
    <location>
        <begin position="9"/>
        <end position="168"/>
    </location>
</feature>
<proteinExistence type="predicted"/>
<dbReference type="Pfam" id="PF13302">
    <property type="entry name" value="Acetyltransf_3"/>
    <property type="match status" value="1"/>
</dbReference>
<dbReference type="RefSeq" id="WP_341725498.1">
    <property type="nucleotide sequence ID" value="NZ_JBBWWT010000003.1"/>
</dbReference>
<evidence type="ECO:0000259" key="1">
    <source>
        <dbReference type="PROSITE" id="PS51186"/>
    </source>
</evidence>
<dbReference type="EMBL" id="JBBWWT010000003">
    <property type="protein sequence ID" value="MEL1264306.1"/>
    <property type="molecule type" value="Genomic_DNA"/>
</dbReference>
<dbReference type="PANTHER" id="PTHR43792:SF1">
    <property type="entry name" value="N-ACETYLTRANSFERASE DOMAIN-CONTAINING PROTEIN"/>
    <property type="match status" value="1"/>
</dbReference>
<dbReference type="PANTHER" id="PTHR43792">
    <property type="entry name" value="GNAT FAMILY, PUTATIVE (AFU_ORTHOLOGUE AFUA_3G00765)-RELATED-RELATED"/>
    <property type="match status" value="1"/>
</dbReference>
<evidence type="ECO:0000313" key="3">
    <source>
        <dbReference type="Proteomes" id="UP001459204"/>
    </source>
</evidence>
<dbReference type="Proteomes" id="UP001459204">
    <property type="component" value="Unassembled WGS sequence"/>
</dbReference>
<sequence>MLILQTPRLTLRRLQPGDLDALAALYADEETRRHFPRGTLTRDQTQEELEWHRHGHPDDPRLGLWATIERSSGALIGRCGLLPWTLDGVDEIEVAYLIDRSRWGQGLAGEAAQGIVEYAHGTLGIDRLIALIKPGNIASARVAEKIGMRHERDYQHASGPCRLYSRTR</sequence>
<dbReference type="InterPro" id="IPR051531">
    <property type="entry name" value="N-acetyltransferase"/>
</dbReference>